<comment type="similarity">
    <text evidence="2 6">Belongs to the CTL (choline transporter-like) family.</text>
</comment>
<comment type="function">
    <text evidence="6">Choline transporter.</text>
</comment>
<comment type="caution">
    <text evidence="6">Lacks conserved residue(s) required for the propagation of feature annotation.</text>
</comment>
<sequence length="345" mass="39291">MEATDNLQEYEGSVYYIKTNFMVGMRWYHIFAFLWITQFVLACQDITIAGAVAQWFFTRNKKKDLGWPILTSMKRMYRYHLGSIALGSLIIAIVKLVRYMLKSLEKRLNRNGNQCCACLLKCCRCCLWCFEKFIKFLNKNAYIEIAIYGYGFCKAAQKAFTLLVSNVLRVAAINSVGTFVLFLIKMSIVGLTVLIGFYMFKDRTDLNYFFVPLIIAAIFSYFIAHCFISVFEMTIDTLFLCFCEDCERNDGIAKPYFMSKGLMKFVENSRKAMEALEEREKIEKNNNNNNNNNGQSWATTVQPVGAGNPNAPPLSPAVRGLTPLQPAYPPTSVPPSPAHYLSPNT</sequence>
<evidence type="ECO:0000256" key="2">
    <source>
        <dbReference type="ARBA" id="ARBA00007168"/>
    </source>
</evidence>
<dbReference type="EMBL" id="JAWZYT010000738">
    <property type="protein sequence ID" value="KAK4319619.1"/>
    <property type="molecule type" value="Genomic_DNA"/>
</dbReference>
<comment type="caution">
    <text evidence="8">The sequence shown here is derived from an EMBL/GenBank/DDBJ whole genome shotgun (WGS) entry which is preliminary data.</text>
</comment>
<reference evidence="8" key="1">
    <citation type="submission" date="2023-11" db="EMBL/GenBank/DDBJ databases">
        <title>Genome assemblies of two species of porcelain crab, Petrolisthes cinctipes and Petrolisthes manimaculis (Anomura: Porcellanidae).</title>
        <authorList>
            <person name="Angst P."/>
        </authorList>
    </citation>
    <scope>NUCLEOTIDE SEQUENCE</scope>
    <source>
        <strain evidence="8">PB745_02</strain>
        <tissue evidence="8">Gill</tissue>
    </source>
</reference>
<feature type="region of interest" description="Disordered" evidence="7">
    <location>
        <begin position="284"/>
        <end position="345"/>
    </location>
</feature>
<dbReference type="Proteomes" id="UP001292094">
    <property type="component" value="Unassembled WGS sequence"/>
</dbReference>
<dbReference type="GO" id="GO:0005886">
    <property type="term" value="C:plasma membrane"/>
    <property type="evidence" value="ECO:0007669"/>
    <property type="project" value="UniProtKB-SubCell"/>
</dbReference>
<evidence type="ECO:0000256" key="6">
    <source>
        <dbReference type="RuleBase" id="RU368066"/>
    </source>
</evidence>
<dbReference type="GO" id="GO:0022857">
    <property type="term" value="F:transmembrane transporter activity"/>
    <property type="evidence" value="ECO:0007669"/>
    <property type="project" value="UniProtKB-UniRule"/>
</dbReference>
<keyword evidence="9" id="KW-1185">Reference proteome</keyword>
<evidence type="ECO:0000256" key="5">
    <source>
        <dbReference type="ARBA" id="ARBA00023136"/>
    </source>
</evidence>
<name>A0AAE1Q4W3_9EUCA</name>
<feature type="transmembrane region" description="Helical" evidence="6">
    <location>
        <begin position="77"/>
        <end position="97"/>
    </location>
</feature>
<evidence type="ECO:0000313" key="9">
    <source>
        <dbReference type="Proteomes" id="UP001292094"/>
    </source>
</evidence>
<dbReference type="InterPro" id="IPR007603">
    <property type="entry name" value="Choline_transptr-like"/>
</dbReference>
<evidence type="ECO:0000256" key="3">
    <source>
        <dbReference type="ARBA" id="ARBA00022692"/>
    </source>
</evidence>
<protein>
    <recommendedName>
        <fullName evidence="6">Choline transporter-like protein</fullName>
    </recommendedName>
</protein>
<comment type="subcellular location">
    <subcellularLocation>
        <location evidence="6">Cell membrane</location>
        <topology evidence="6">Multi-pass membrane protein</topology>
    </subcellularLocation>
    <subcellularLocation>
        <location evidence="1">Membrane</location>
        <topology evidence="1">Multi-pass membrane protein</topology>
    </subcellularLocation>
</comment>
<dbReference type="PANTHER" id="PTHR12385">
    <property type="entry name" value="CHOLINE TRANSPORTER-LIKE (SLC FAMILY 44)"/>
    <property type="match status" value="1"/>
</dbReference>
<dbReference type="PANTHER" id="PTHR12385:SF96">
    <property type="entry name" value="CHOLINE TRANSPORTER-LIKE PROTEIN"/>
    <property type="match status" value="1"/>
</dbReference>
<feature type="transmembrane region" description="Helical" evidence="6">
    <location>
        <begin position="27"/>
        <end position="57"/>
    </location>
</feature>
<feature type="transmembrane region" description="Helical" evidence="6">
    <location>
        <begin position="206"/>
        <end position="228"/>
    </location>
</feature>
<keyword evidence="4 6" id="KW-1133">Transmembrane helix</keyword>
<feature type="compositionally biased region" description="Pro residues" evidence="7">
    <location>
        <begin position="326"/>
        <end position="337"/>
    </location>
</feature>
<organism evidence="8 9">
    <name type="scientific">Petrolisthes manimaculis</name>
    <dbReference type="NCBI Taxonomy" id="1843537"/>
    <lineage>
        <taxon>Eukaryota</taxon>
        <taxon>Metazoa</taxon>
        <taxon>Ecdysozoa</taxon>
        <taxon>Arthropoda</taxon>
        <taxon>Crustacea</taxon>
        <taxon>Multicrustacea</taxon>
        <taxon>Malacostraca</taxon>
        <taxon>Eumalacostraca</taxon>
        <taxon>Eucarida</taxon>
        <taxon>Decapoda</taxon>
        <taxon>Pleocyemata</taxon>
        <taxon>Anomura</taxon>
        <taxon>Galatheoidea</taxon>
        <taxon>Porcellanidae</taxon>
        <taxon>Petrolisthes</taxon>
    </lineage>
</organism>
<dbReference type="AlphaFoldDB" id="A0AAE1Q4W3"/>
<evidence type="ECO:0000313" key="8">
    <source>
        <dbReference type="EMBL" id="KAK4319619.1"/>
    </source>
</evidence>
<accession>A0AAE1Q4W3</accession>
<feature type="transmembrane region" description="Helical" evidence="6">
    <location>
        <begin position="179"/>
        <end position="200"/>
    </location>
</feature>
<evidence type="ECO:0000256" key="1">
    <source>
        <dbReference type="ARBA" id="ARBA00004141"/>
    </source>
</evidence>
<evidence type="ECO:0000256" key="7">
    <source>
        <dbReference type="SAM" id="MobiDB-lite"/>
    </source>
</evidence>
<keyword evidence="5 6" id="KW-0472">Membrane</keyword>
<proteinExistence type="inferred from homology"/>
<evidence type="ECO:0000256" key="4">
    <source>
        <dbReference type="ARBA" id="ARBA00022989"/>
    </source>
</evidence>
<gene>
    <name evidence="8" type="ORF">Pmani_009461</name>
</gene>
<keyword evidence="3 6" id="KW-0812">Transmembrane</keyword>
<dbReference type="Pfam" id="PF04515">
    <property type="entry name" value="Choline_transpo"/>
    <property type="match status" value="1"/>
</dbReference>